<evidence type="ECO:0000259" key="2">
    <source>
        <dbReference type="Pfam" id="PF07885"/>
    </source>
</evidence>
<accession>A0A1I7WVE8</accession>
<organism evidence="3 4">
    <name type="scientific">Heterorhabditis bacteriophora</name>
    <name type="common">Entomopathogenic nematode worm</name>
    <dbReference type="NCBI Taxonomy" id="37862"/>
    <lineage>
        <taxon>Eukaryota</taxon>
        <taxon>Metazoa</taxon>
        <taxon>Ecdysozoa</taxon>
        <taxon>Nematoda</taxon>
        <taxon>Chromadorea</taxon>
        <taxon>Rhabditida</taxon>
        <taxon>Rhabditina</taxon>
        <taxon>Rhabditomorpha</taxon>
        <taxon>Strongyloidea</taxon>
        <taxon>Heterorhabditidae</taxon>
        <taxon>Heterorhabditis</taxon>
    </lineage>
</organism>
<dbReference type="InterPro" id="IPR013099">
    <property type="entry name" value="K_chnl_dom"/>
</dbReference>
<dbReference type="Gene3D" id="1.10.287.70">
    <property type="match status" value="1"/>
</dbReference>
<feature type="transmembrane region" description="Helical" evidence="1">
    <location>
        <begin position="65"/>
        <end position="85"/>
    </location>
</feature>
<dbReference type="Pfam" id="PF07885">
    <property type="entry name" value="Ion_trans_2"/>
    <property type="match status" value="1"/>
</dbReference>
<protein>
    <submittedName>
        <fullName evidence="4">Ion_trans_2 domain-containing protein</fullName>
    </submittedName>
</protein>
<dbReference type="WBParaSite" id="Hba_09107">
    <property type="protein sequence ID" value="Hba_09107"/>
    <property type="gene ID" value="Hba_09107"/>
</dbReference>
<keyword evidence="3" id="KW-1185">Reference proteome</keyword>
<proteinExistence type="predicted"/>
<dbReference type="SUPFAM" id="SSF81324">
    <property type="entry name" value="Voltage-gated potassium channels"/>
    <property type="match status" value="1"/>
</dbReference>
<dbReference type="AlphaFoldDB" id="A0A1I7WVE8"/>
<keyword evidence="1" id="KW-0472">Membrane</keyword>
<evidence type="ECO:0000313" key="3">
    <source>
        <dbReference type="Proteomes" id="UP000095283"/>
    </source>
</evidence>
<reference evidence="4" key="1">
    <citation type="submission" date="2016-11" db="UniProtKB">
        <authorList>
            <consortium name="WormBaseParasite"/>
        </authorList>
    </citation>
    <scope>IDENTIFICATION</scope>
</reference>
<keyword evidence="1" id="KW-0812">Transmembrane</keyword>
<feature type="domain" description="Potassium channel" evidence="2">
    <location>
        <begin position="156"/>
        <end position="196"/>
    </location>
</feature>
<evidence type="ECO:0000313" key="4">
    <source>
        <dbReference type="WBParaSite" id="Hba_09107"/>
    </source>
</evidence>
<sequence length="241" mass="27784">MWTHLEYFHTNPIFRIWSEMVCWAELSLSAISDVVRKGSCSNIVLITSSSIKDGRPERTISTETVLGIWITMLYTTLFCPISMVISRDLGQWALVYITRFYGYIKLKFTSQSTKSLMTGDEQIILPVKYTIPMLLSMSYLSSINLEIPLIMTATFLSYYDTYMGPEPGLTWFESFYFSCQTYTTAGFGDIMPINATFDPVVSTVFFFCLPLQKVVNRMQYLYMENGIHVNIIFIYFIEAGY</sequence>
<keyword evidence="1" id="KW-1133">Transmembrane helix</keyword>
<name>A0A1I7WVE8_HETBA</name>
<evidence type="ECO:0000256" key="1">
    <source>
        <dbReference type="SAM" id="Phobius"/>
    </source>
</evidence>
<dbReference type="Proteomes" id="UP000095283">
    <property type="component" value="Unplaced"/>
</dbReference>